<keyword evidence="5" id="KW-1185">Reference proteome</keyword>
<organism evidence="4 5">
    <name type="scientific">Pinctada imbricata</name>
    <name type="common">Atlantic pearl-oyster</name>
    <name type="synonym">Pinctada martensii</name>
    <dbReference type="NCBI Taxonomy" id="66713"/>
    <lineage>
        <taxon>Eukaryota</taxon>
        <taxon>Metazoa</taxon>
        <taxon>Spiralia</taxon>
        <taxon>Lophotrochozoa</taxon>
        <taxon>Mollusca</taxon>
        <taxon>Bivalvia</taxon>
        <taxon>Autobranchia</taxon>
        <taxon>Pteriomorphia</taxon>
        <taxon>Pterioida</taxon>
        <taxon>Pterioidea</taxon>
        <taxon>Pteriidae</taxon>
        <taxon>Pinctada</taxon>
    </lineage>
</organism>
<reference evidence="4" key="1">
    <citation type="submission" date="2019-08" db="EMBL/GenBank/DDBJ databases">
        <title>The improved chromosome-level genome for the pearl oyster Pinctada fucata martensii using PacBio sequencing and Hi-C.</title>
        <authorList>
            <person name="Zheng Z."/>
        </authorList>
    </citation>
    <scope>NUCLEOTIDE SEQUENCE</scope>
    <source>
        <strain evidence="4">ZZ-2019</strain>
        <tissue evidence="4">Adductor muscle</tissue>
    </source>
</reference>
<sequence length="359" mass="40824">MGVICSRQKDKTRENNSYAQMLKMYSGGYNTQEGKCELIGTRYCEKIDKQEMTLDQVINDIVEYTKWHYLEKEHVQFCWLSLHLALGLCYQYNIKNKATVRALLLELLPYSRGIDMGLFMRDLLHYEDLSPNNEMVKKAFYCLHFAAGFKIDLNNKTTEKLFKGPSKIVYRELVHADYCHYLDVPIGHPTLLMTQSTIMDTHIGQQSIVLACESLKPEVVLILLQHGVSPLGRTMEQLLATLGAVDVMAGAGITMMDAPKDIVMECLTYCLRVIRTITLRFTGQTFGDVEAGIANTVYYVKAGAERIIPSHHWKSPCPLKHLCRCEIRDLLLQSDNLPDGISKLPGLTEELKNYVNIMS</sequence>
<dbReference type="InterPro" id="IPR039147">
    <property type="entry name" value="ASB17"/>
</dbReference>
<name>A0AA88YEV5_PINIB</name>
<protein>
    <recommendedName>
        <fullName evidence="3">SOCS box domain-containing protein</fullName>
    </recommendedName>
</protein>
<dbReference type="InterPro" id="IPR001496">
    <property type="entry name" value="SOCS_box"/>
</dbReference>
<dbReference type="EMBL" id="VSWD01000005">
    <property type="protein sequence ID" value="KAK3104062.1"/>
    <property type="molecule type" value="Genomic_DNA"/>
</dbReference>
<dbReference type="PANTHER" id="PTHR20966">
    <property type="entry name" value="ANKYRIN REPEAT AND SOCS BOX PROTEIN 17"/>
    <property type="match status" value="1"/>
</dbReference>
<keyword evidence="1" id="KW-0833">Ubl conjugation pathway</keyword>
<dbReference type="Proteomes" id="UP001186944">
    <property type="component" value="Unassembled WGS sequence"/>
</dbReference>
<feature type="domain" description="SOCS box" evidence="3">
    <location>
        <begin position="316"/>
        <end position="358"/>
    </location>
</feature>
<evidence type="ECO:0000313" key="4">
    <source>
        <dbReference type="EMBL" id="KAK3104062.1"/>
    </source>
</evidence>
<dbReference type="AlphaFoldDB" id="A0AA88YEV5"/>
<dbReference type="PANTHER" id="PTHR20966:SF2">
    <property type="entry name" value="ANKYRIN REPEAT AND SOCS BOX PROTEIN 17"/>
    <property type="match status" value="1"/>
</dbReference>
<evidence type="ECO:0000256" key="1">
    <source>
        <dbReference type="ARBA" id="ARBA00022786"/>
    </source>
</evidence>
<dbReference type="SMART" id="SM00969">
    <property type="entry name" value="SOCS_box"/>
    <property type="match status" value="1"/>
</dbReference>
<dbReference type="Pfam" id="PF07525">
    <property type="entry name" value="SOCS_box"/>
    <property type="match status" value="1"/>
</dbReference>
<gene>
    <name evidence="4" type="ORF">FSP39_024098</name>
</gene>
<evidence type="ECO:0000256" key="2">
    <source>
        <dbReference type="ARBA" id="ARBA00023043"/>
    </source>
</evidence>
<comment type="caution">
    <text evidence="4">The sequence shown here is derived from an EMBL/GenBank/DDBJ whole genome shotgun (WGS) entry which is preliminary data.</text>
</comment>
<dbReference type="CDD" id="cd03716">
    <property type="entry name" value="SOCS_ASB_like"/>
    <property type="match status" value="1"/>
</dbReference>
<evidence type="ECO:0000313" key="5">
    <source>
        <dbReference type="Proteomes" id="UP001186944"/>
    </source>
</evidence>
<accession>A0AA88YEV5</accession>
<evidence type="ECO:0000259" key="3">
    <source>
        <dbReference type="SMART" id="SM00969"/>
    </source>
</evidence>
<keyword evidence="2" id="KW-0040">ANK repeat</keyword>
<proteinExistence type="predicted"/>